<dbReference type="RefSeq" id="WP_159457041.1">
    <property type="nucleotide sequence ID" value="NZ_FWFN01000001.1"/>
</dbReference>
<evidence type="ECO:0000313" key="3">
    <source>
        <dbReference type="Proteomes" id="UP000193963"/>
    </source>
</evidence>
<proteinExistence type="predicted"/>
<dbReference type="PROSITE" id="PS51257">
    <property type="entry name" value="PROKAR_LIPOPROTEIN"/>
    <property type="match status" value="1"/>
</dbReference>
<reference evidence="2 3" key="1">
    <citation type="submission" date="2017-03" db="EMBL/GenBank/DDBJ databases">
        <authorList>
            <person name="Afonso C.L."/>
            <person name="Miller P.J."/>
            <person name="Scott M.A."/>
            <person name="Spackman E."/>
            <person name="Goraichik I."/>
            <person name="Dimitrov K.M."/>
            <person name="Suarez D.L."/>
            <person name="Swayne D.E."/>
        </authorList>
    </citation>
    <scope>NUCLEOTIDE SEQUENCE [LARGE SCALE GENOMIC DNA]</scope>
    <source>
        <strain evidence="2 3">CECT 7751</strain>
    </source>
</reference>
<evidence type="ECO:0000313" key="2">
    <source>
        <dbReference type="EMBL" id="SLN12910.1"/>
    </source>
</evidence>
<feature type="compositionally biased region" description="Low complexity" evidence="1">
    <location>
        <begin position="89"/>
        <end position="140"/>
    </location>
</feature>
<accession>A0A1X6Y7Z5</accession>
<keyword evidence="3" id="KW-1185">Reference proteome</keyword>
<feature type="region of interest" description="Disordered" evidence="1">
    <location>
        <begin position="55"/>
        <end position="157"/>
    </location>
</feature>
<organism evidence="2 3">
    <name type="scientific">Pseudooceanicola marinus</name>
    <dbReference type="NCBI Taxonomy" id="396013"/>
    <lineage>
        <taxon>Bacteria</taxon>
        <taxon>Pseudomonadati</taxon>
        <taxon>Pseudomonadota</taxon>
        <taxon>Alphaproteobacteria</taxon>
        <taxon>Rhodobacterales</taxon>
        <taxon>Paracoccaceae</taxon>
        <taxon>Pseudooceanicola</taxon>
    </lineage>
</organism>
<sequence length="157" mass="14995">MRVLFLVGAGLSLAACAPKGMSCDERAQAVIYTKSGTPILAEPLIAGDTCEVAGASAVRIEGTEDDPKGPGPQDPDPQDPDPQDPDPQGPGDTQQSNASANAGGSQASASDTGTGETSTASAGPGGASASASAGDQSSSAGNGGTGATDGDETSGTD</sequence>
<evidence type="ECO:0000256" key="1">
    <source>
        <dbReference type="SAM" id="MobiDB-lite"/>
    </source>
</evidence>
<name>A0A1X6Y7Z5_9RHOB</name>
<gene>
    <name evidence="2" type="ORF">PSM7751_00249</name>
</gene>
<dbReference type="Proteomes" id="UP000193963">
    <property type="component" value="Unassembled WGS sequence"/>
</dbReference>
<dbReference type="AlphaFoldDB" id="A0A1X6Y7Z5"/>
<protein>
    <submittedName>
        <fullName evidence="2">Uncharacterized protein</fullName>
    </submittedName>
</protein>
<dbReference type="EMBL" id="FWFN01000001">
    <property type="protein sequence ID" value="SLN12910.1"/>
    <property type="molecule type" value="Genomic_DNA"/>
</dbReference>